<evidence type="ECO:0000259" key="8">
    <source>
        <dbReference type="Pfam" id="PF02687"/>
    </source>
</evidence>
<feature type="transmembrane region" description="Helical" evidence="7">
    <location>
        <begin position="489"/>
        <end position="513"/>
    </location>
</feature>
<feature type="transmembrane region" description="Helical" evidence="7">
    <location>
        <begin position="263"/>
        <end position="287"/>
    </location>
</feature>
<dbReference type="PANTHER" id="PTHR30572:SF4">
    <property type="entry name" value="ABC TRANSPORTER PERMEASE YTRF"/>
    <property type="match status" value="1"/>
</dbReference>
<accession>A0A9X3S4S2</accession>
<evidence type="ECO:0000313" key="10">
    <source>
        <dbReference type="EMBL" id="MDA0166139.1"/>
    </source>
</evidence>
<sequence>MTKLALKGLLSRKLRSVLTGFAVVIGVAFVVGTLVFTDTIDASFKNLFERTAQGVDVDVEAHQAVKADFSSPPTMPSDTLPKVKATPGVKVAEGSVSSDGTLLDKDGKPITSNGPPTLIVSASQEKIFQSLEYPSGGAPQSADEVAIDRGTSKKYGFKVGDTVTVTSDAPAKQYKVSGVATLDGKDNLAGAKLVVMTLPEAQRMTGHDGYDSISVSTGSNSPDTVKAALKKELGSDFNVRTGKEAAEQQAQDLSDALGFIRTALLVFAAVALLVGGFLIFNTFTVTVAQRTKEFALLRVLGASRRQILRSVLIETFAVGVIASILGVLVGIALAPALAAMLKAFGIDLGTTGLVISPSTVIIGLIIGVLATMVSGFVPARRATRVEPVTAMRDAVLPGVGHLRRRRVIGSIALMGLGLLALFFGLFGGIDATSAAASLLGLGAILMMFGVAFLAPLLVQPLARVLGAPMAGNLPGKLARENAIRQPQRTAVTAAALMVGLALVVLVTVFAAGIRGSVDKTIDDQVTAALIVQNQDGFSPIPQKAADAVASVPGIEDVSAVRFSTGVFDGSNEAVTGVDPATIGSVLKLKWDHGDAGSLSGLTDSQALVDFNWAKSHDKAVGQNISFTTPLGKTATYKIAGTFKNQAGLTSSVILTAQTLASQWDSKNLAFAAAAAVEGTDPDKLARSADAALKAFPQTDALTIDQFKDKQAAAVNQLLGLVFALLALSVIVALLGIVNTLALSVHERTRELGMLRAVGMSRWQVRRMVTIESVITAGIGAILGTVLGIVFSLIVSRPLADEGFVFVLPIGSLITFFILAAIAGVVASIPPARRASKVDVLRAVTTE</sequence>
<feature type="transmembrane region" description="Helical" evidence="7">
    <location>
        <begin position="717"/>
        <end position="744"/>
    </location>
</feature>
<evidence type="ECO:0000256" key="5">
    <source>
        <dbReference type="ARBA" id="ARBA00023136"/>
    </source>
</evidence>
<dbReference type="InterPro" id="IPR003838">
    <property type="entry name" value="ABC3_permease_C"/>
</dbReference>
<dbReference type="Pfam" id="PF12704">
    <property type="entry name" value="MacB_PCD"/>
    <property type="match status" value="2"/>
</dbReference>
<dbReference type="RefSeq" id="WP_270045400.1">
    <property type="nucleotide sequence ID" value="NZ_JAPDOD010000059.1"/>
</dbReference>
<dbReference type="Pfam" id="PF02687">
    <property type="entry name" value="FtsX"/>
    <property type="match status" value="2"/>
</dbReference>
<protein>
    <submittedName>
        <fullName evidence="10">FtsX-like permease family protein</fullName>
    </submittedName>
</protein>
<evidence type="ECO:0000256" key="1">
    <source>
        <dbReference type="ARBA" id="ARBA00004651"/>
    </source>
</evidence>
<dbReference type="GO" id="GO:0022857">
    <property type="term" value="F:transmembrane transporter activity"/>
    <property type="evidence" value="ECO:0007669"/>
    <property type="project" value="TreeGrafter"/>
</dbReference>
<reference evidence="10" key="1">
    <citation type="submission" date="2022-10" db="EMBL/GenBank/DDBJ databases">
        <title>The WGS of Solirubrobacter ginsenosidimutans DSM 21036.</title>
        <authorList>
            <person name="Jiang Z."/>
        </authorList>
    </citation>
    <scope>NUCLEOTIDE SEQUENCE</scope>
    <source>
        <strain evidence="10">DSM 21036</strain>
    </source>
</reference>
<dbReference type="PANTHER" id="PTHR30572">
    <property type="entry name" value="MEMBRANE COMPONENT OF TRANSPORTER-RELATED"/>
    <property type="match status" value="1"/>
</dbReference>
<evidence type="ECO:0000256" key="7">
    <source>
        <dbReference type="SAM" id="Phobius"/>
    </source>
</evidence>
<feature type="domain" description="ABC3 transporter permease C-terminal" evidence="8">
    <location>
        <begin position="723"/>
        <end position="837"/>
    </location>
</feature>
<comment type="similarity">
    <text evidence="6">Belongs to the ABC-4 integral membrane protein family.</text>
</comment>
<evidence type="ECO:0000256" key="6">
    <source>
        <dbReference type="ARBA" id="ARBA00038076"/>
    </source>
</evidence>
<organism evidence="10 11">
    <name type="scientific">Solirubrobacter ginsenosidimutans</name>
    <dbReference type="NCBI Taxonomy" id="490573"/>
    <lineage>
        <taxon>Bacteria</taxon>
        <taxon>Bacillati</taxon>
        <taxon>Actinomycetota</taxon>
        <taxon>Thermoleophilia</taxon>
        <taxon>Solirubrobacterales</taxon>
        <taxon>Solirubrobacteraceae</taxon>
        <taxon>Solirubrobacter</taxon>
    </lineage>
</organism>
<keyword evidence="5 7" id="KW-0472">Membrane</keyword>
<name>A0A9X3S4S2_9ACTN</name>
<feature type="transmembrane region" description="Helical" evidence="7">
    <location>
        <begin position="307"/>
        <end position="334"/>
    </location>
</feature>
<proteinExistence type="inferred from homology"/>
<evidence type="ECO:0000259" key="9">
    <source>
        <dbReference type="Pfam" id="PF12704"/>
    </source>
</evidence>
<feature type="transmembrane region" description="Helical" evidence="7">
    <location>
        <begin position="407"/>
        <end position="429"/>
    </location>
</feature>
<keyword evidence="2" id="KW-1003">Cell membrane</keyword>
<dbReference type="InterPro" id="IPR025857">
    <property type="entry name" value="MacB_PCD"/>
</dbReference>
<feature type="transmembrane region" description="Helical" evidence="7">
    <location>
        <begin position="16"/>
        <end position="36"/>
    </location>
</feature>
<evidence type="ECO:0000256" key="4">
    <source>
        <dbReference type="ARBA" id="ARBA00022989"/>
    </source>
</evidence>
<dbReference type="EMBL" id="JAPDOD010000059">
    <property type="protein sequence ID" value="MDA0166139.1"/>
    <property type="molecule type" value="Genomic_DNA"/>
</dbReference>
<dbReference type="AlphaFoldDB" id="A0A9X3S4S2"/>
<comment type="caution">
    <text evidence="10">The sequence shown here is derived from an EMBL/GenBank/DDBJ whole genome shotgun (WGS) entry which is preliminary data.</text>
</comment>
<feature type="transmembrane region" description="Helical" evidence="7">
    <location>
        <begin position="805"/>
        <end position="826"/>
    </location>
</feature>
<dbReference type="InterPro" id="IPR050250">
    <property type="entry name" value="Macrolide_Exporter_MacB"/>
</dbReference>
<feature type="transmembrane region" description="Helical" evidence="7">
    <location>
        <begin position="435"/>
        <end position="458"/>
    </location>
</feature>
<feature type="domain" description="MacB-like periplasmic core" evidence="9">
    <location>
        <begin position="16"/>
        <end position="231"/>
    </location>
</feature>
<feature type="transmembrane region" description="Helical" evidence="7">
    <location>
        <begin position="354"/>
        <end position="377"/>
    </location>
</feature>
<feature type="domain" description="MacB-like periplasmic core" evidence="9">
    <location>
        <begin position="489"/>
        <end position="689"/>
    </location>
</feature>
<dbReference type="GO" id="GO:0005886">
    <property type="term" value="C:plasma membrane"/>
    <property type="evidence" value="ECO:0007669"/>
    <property type="project" value="UniProtKB-SubCell"/>
</dbReference>
<evidence type="ECO:0000256" key="3">
    <source>
        <dbReference type="ARBA" id="ARBA00022692"/>
    </source>
</evidence>
<evidence type="ECO:0000256" key="2">
    <source>
        <dbReference type="ARBA" id="ARBA00022475"/>
    </source>
</evidence>
<comment type="subcellular location">
    <subcellularLocation>
        <location evidence="1">Cell membrane</location>
        <topology evidence="1">Multi-pass membrane protein</topology>
    </subcellularLocation>
</comment>
<dbReference type="Proteomes" id="UP001149140">
    <property type="component" value="Unassembled WGS sequence"/>
</dbReference>
<keyword evidence="3 7" id="KW-0812">Transmembrane</keyword>
<feature type="transmembrane region" description="Helical" evidence="7">
    <location>
        <begin position="768"/>
        <end position="793"/>
    </location>
</feature>
<feature type="domain" description="ABC3 transporter permease C-terminal" evidence="8">
    <location>
        <begin position="266"/>
        <end position="387"/>
    </location>
</feature>
<keyword evidence="4 7" id="KW-1133">Transmembrane helix</keyword>
<keyword evidence="11" id="KW-1185">Reference proteome</keyword>
<gene>
    <name evidence="10" type="ORF">OM076_38095</name>
</gene>
<evidence type="ECO:0000313" key="11">
    <source>
        <dbReference type="Proteomes" id="UP001149140"/>
    </source>
</evidence>